<sequence length="322" mass="35260">MSYFVGAYASSPTGELWNPELESEYYAKLKTLQNIKGLEHPFLGTLHPHDDAWFLNNIDPSWNFVFTCIPGTMNELGKNPDFGLASDNESGRLAALAFLEKAKQAIKQLNVHLGRQAVSAIQIHSAPNQSKANSSLSSFQESLITLLDWDWDGAKVVVEHCDTLLNSQTAAKGFLTIEDEITAIKGANRSSKLTAGMMINWGRSVIEARDVAGAIHHINQAQDNDLLYGIMFSGVSDKATEYGAWQDTHMPPTPLNPTSKGEPDSLMNAAAIHHCLEVSRAKENPEFIIGAKLGIRPSTATTEDRIAYNINALSIFDAFLSN</sequence>
<reference evidence="1" key="1">
    <citation type="submission" date="2022-12" db="EMBL/GenBank/DDBJ databases">
        <title>Marinomonas 15G1-11 sp. nov, isolated from marine algae.</title>
        <authorList>
            <person name="Butt M."/>
            <person name="Choi D.G."/>
            <person name="Kim J.M."/>
            <person name="Lee J.K."/>
            <person name="Baek J.H."/>
            <person name="Jeon C.O."/>
        </authorList>
    </citation>
    <scope>NUCLEOTIDE SEQUENCE</scope>
    <source>
        <strain evidence="1">15G1-11</strain>
    </source>
</reference>
<evidence type="ECO:0000313" key="2">
    <source>
        <dbReference type="Proteomes" id="UP001149719"/>
    </source>
</evidence>
<name>A0ABT4JRZ8_9GAMM</name>
<dbReference type="RefSeq" id="WP_269123367.1">
    <property type="nucleotide sequence ID" value="NZ_JAPUBN010000011.1"/>
</dbReference>
<dbReference type="Pfam" id="PF16154">
    <property type="entry name" value="DUF4862"/>
    <property type="match status" value="1"/>
</dbReference>
<dbReference type="Proteomes" id="UP001149719">
    <property type="component" value="Unassembled WGS sequence"/>
</dbReference>
<gene>
    <name evidence="1" type="ORF">O1D97_04990</name>
</gene>
<dbReference type="EMBL" id="JAPUBN010000011">
    <property type="protein sequence ID" value="MCZ2721020.1"/>
    <property type="molecule type" value="Genomic_DNA"/>
</dbReference>
<proteinExistence type="predicted"/>
<comment type="caution">
    <text evidence="1">The sequence shown here is derived from an EMBL/GenBank/DDBJ whole genome shotgun (WGS) entry which is preliminary data.</text>
</comment>
<protein>
    <submittedName>
        <fullName evidence="1">DUF4862 family protein</fullName>
    </submittedName>
</protein>
<keyword evidence="2" id="KW-1185">Reference proteome</keyword>
<organism evidence="1 2">
    <name type="scientific">Marinomonas phaeophyticola</name>
    <dbReference type="NCBI Taxonomy" id="3004091"/>
    <lineage>
        <taxon>Bacteria</taxon>
        <taxon>Pseudomonadati</taxon>
        <taxon>Pseudomonadota</taxon>
        <taxon>Gammaproteobacteria</taxon>
        <taxon>Oceanospirillales</taxon>
        <taxon>Oceanospirillaceae</taxon>
        <taxon>Marinomonas</taxon>
    </lineage>
</organism>
<dbReference type="InterPro" id="IPR032344">
    <property type="entry name" value="DUF4862"/>
</dbReference>
<accession>A0ABT4JRZ8</accession>
<evidence type="ECO:0000313" key="1">
    <source>
        <dbReference type="EMBL" id="MCZ2721020.1"/>
    </source>
</evidence>